<gene>
    <name evidence="2" type="ORF">COLO4_19165</name>
</gene>
<keyword evidence="3" id="KW-1185">Reference proteome</keyword>
<organism evidence="2 3">
    <name type="scientific">Corchorus olitorius</name>
    <dbReference type="NCBI Taxonomy" id="93759"/>
    <lineage>
        <taxon>Eukaryota</taxon>
        <taxon>Viridiplantae</taxon>
        <taxon>Streptophyta</taxon>
        <taxon>Embryophyta</taxon>
        <taxon>Tracheophyta</taxon>
        <taxon>Spermatophyta</taxon>
        <taxon>Magnoliopsida</taxon>
        <taxon>eudicotyledons</taxon>
        <taxon>Gunneridae</taxon>
        <taxon>Pentapetalae</taxon>
        <taxon>rosids</taxon>
        <taxon>malvids</taxon>
        <taxon>Malvales</taxon>
        <taxon>Malvaceae</taxon>
        <taxon>Grewioideae</taxon>
        <taxon>Apeibeae</taxon>
        <taxon>Corchorus</taxon>
    </lineage>
</organism>
<evidence type="ECO:0000256" key="1">
    <source>
        <dbReference type="SAM" id="MobiDB-lite"/>
    </source>
</evidence>
<name>A0A1R3J6I2_9ROSI</name>
<evidence type="ECO:0000313" key="3">
    <source>
        <dbReference type="Proteomes" id="UP000187203"/>
    </source>
</evidence>
<sequence>MAAFEISEIERADLESFNAKDGGAEGDQGSGGTRV</sequence>
<dbReference type="Proteomes" id="UP000187203">
    <property type="component" value="Unassembled WGS sequence"/>
</dbReference>
<feature type="compositionally biased region" description="Gly residues" evidence="1">
    <location>
        <begin position="25"/>
        <end position="35"/>
    </location>
</feature>
<comment type="caution">
    <text evidence="2">The sequence shown here is derived from an EMBL/GenBank/DDBJ whole genome shotgun (WGS) entry which is preliminary data.</text>
</comment>
<evidence type="ECO:0000313" key="2">
    <source>
        <dbReference type="EMBL" id="OMO90443.1"/>
    </source>
</evidence>
<proteinExistence type="predicted"/>
<reference evidence="3" key="1">
    <citation type="submission" date="2013-09" db="EMBL/GenBank/DDBJ databases">
        <title>Corchorus olitorius genome sequencing.</title>
        <authorList>
            <person name="Alam M."/>
            <person name="Haque M.S."/>
            <person name="Islam M.S."/>
            <person name="Emdad E.M."/>
            <person name="Islam M.M."/>
            <person name="Ahmed B."/>
            <person name="Halim A."/>
            <person name="Hossen Q.M.M."/>
            <person name="Hossain M.Z."/>
            <person name="Ahmed R."/>
            <person name="Khan M.M."/>
            <person name="Islam R."/>
            <person name="Rashid M.M."/>
            <person name="Khan S.A."/>
            <person name="Rahman M.S."/>
            <person name="Alam M."/>
            <person name="Yahiya A.S."/>
            <person name="Khan M.S."/>
            <person name="Azam M.S."/>
            <person name="Haque T."/>
            <person name="Lashkar M.Z.H."/>
            <person name="Akhand A.I."/>
            <person name="Morshed G."/>
            <person name="Roy S."/>
            <person name="Uddin K.S."/>
            <person name="Rabeya T."/>
            <person name="Hossain A.S."/>
            <person name="Chowdhury A."/>
            <person name="Snigdha A.R."/>
            <person name="Mortoza M.S."/>
            <person name="Matin S.A."/>
            <person name="Hoque S.M.E."/>
            <person name="Islam M.K."/>
            <person name="Roy D.K."/>
            <person name="Haider R."/>
            <person name="Moosa M.M."/>
            <person name="Elias S.M."/>
            <person name="Hasan A.M."/>
            <person name="Jahan S."/>
            <person name="Shafiuddin M."/>
            <person name="Mahmood N."/>
            <person name="Shommy N.S."/>
        </authorList>
    </citation>
    <scope>NUCLEOTIDE SEQUENCE [LARGE SCALE GENOMIC DNA]</scope>
    <source>
        <strain evidence="3">cv. O-4</strain>
    </source>
</reference>
<dbReference type="AlphaFoldDB" id="A0A1R3J6I2"/>
<protein>
    <submittedName>
        <fullName evidence="2">Uncharacterized protein</fullName>
    </submittedName>
</protein>
<accession>A0A1R3J6I2</accession>
<dbReference type="EMBL" id="AWUE01016552">
    <property type="protein sequence ID" value="OMO90443.1"/>
    <property type="molecule type" value="Genomic_DNA"/>
</dbReference>
<feature type="region of interest" description="Disordered" evidence="1">
    <location>
        <begin position="1"/>
        <end position="35"/>
    </location>
</feature>